<gene>
    <name evidence="1" type="ORF">FHS54_000585</name>
</gene>
<evidence type="ECO:0000313" key="1">
    <source>
        <dbReference type="EMBL" id="NIJ15636.1"/>
    </source>
</evidence>
<dbReference type="RefSeq" id="WP_167302276.1">
    <property type="nucleotide sequence ID" value="NZ_JAASQR010000001.1"/>
</dbReference>
<keyword evidence="2" id="KW-1185">Reference proteome</keyword>
<dbReference type="Proteomes" id="UP000576821">
    <property type="component" value="Unassembled WGS sequence"/>
</dbReference>
<organism evidence="1 2">
    <name type="scientific">Sphingobium vermicomposti</name>
    <dbReference type="NCBI Taxonomy" id="529005"/>
    <lineage>
        <taxon>Bacteria</taxon>
        <taxon>Pseudomonadati</taxon>
        <taxon>Pseudomonadota</taxon>
        <taxon>Alphaproteobacteria</taxon>
        <taxon>Sphingomonadales</taxon>
        <taxon>Sphingomonadaceae</taxon>
        <taxon>Sphingobium</taxon>
    </lineage>
</organism>
<accession>A0A846MFZ9</accession>
<reference evidence="1 2" key="1">
    <citation type="submission" date="2020-03" db="EMBL/GenBank/DDBJ databases">
        <title>Genomic Encyclopedia of Type Strains, Phase IV (KMG-IV): sequencing the most valuable type-strain genomes for metagenomic binning, comparative biology and taxonomic classification.</title>
        <authorList>
            <person name="Goeker M."/>
        </authorList>
    </citation>
    <scope>NUCLEOTIDE SEQUENCE [LARGE SCALE GENOMIC DNA]</scope>
    <source>
        <strain evidence="1 2">DSM 21299</strain>
    </source>
</reference>
<sequence>MGRNVVAPLGTGEIGIGPFGIVIIENDRAFVRRGALSPFMGAGQADDADLAAGPSSFAYSI</sequence>
<name>A0A846MFZ9_9SPHN</name>
<dbReference type="EMBL" id="JAASQR010000001">
    <property type="protein sequence ID" value="NIJ15636.1"/>
    <property type="molecule type" value="Genomic_DNA"/>
</dbReference>
<proteinExistence type="predicted"/>
<protein>
    <submittedName>
        <fullName evidence="1">Uncharacterized protein</fullName>
    </submittedName>
</protein>
<dbReference type="AlphaFoldDB" id="A0A846MFZ9"/>
<evidence type="ECO:0000313" key="2">
    <source>
        <dbReference type="Proteomes" id="UP000576821"/>
    </source>
</evidence>
<comment type="caution">
    <text evidence="1">The sequence shown here is derived from an EMBL/GenBank/DDBJ whole genome shotgun (WGS) entry which is preliminary data.</text>
</comment>